<gene>
    <name evidence="3" type="ORF">HKD39_00380</name>
</gene>
<dbReference type="AlphaFoldDB" id="A0A849A293"/>
<comment type="caution">
    <text evidence="3">The sequence shown here is derived from an EMBL/GenBank/DDBJ whole genome shotgun (WGS) entry which is preliminary data.</text>
</comment>
<organism evidence="3 4">
    <name type="scientific">Nakamurella aerolata</name>
    <dbReference type="NCBI Taxonomy" id="1656892"/>
    <lineage>
        <taxon>Bacteria</taxon>
        <taxon>Bacillati</taxon>
        <taxon>Actinomycetota</taxon>
        <taxon>Actinomycetes</taxon>
        <taxon>Nakamurellales</taxon>
        <taxon>Nakamurellaceae</taxon>
        <taxon>Nakamurella</taxon>
    </lineage>
</organism>
<dbReference type="Pfam" id="PF13794">
    <property type="entry name" value="MiaE_2"/>
    <property type="match status" value="1"/>
</dbReference>
<name>A0A849A293_9ACTN</name>
<keyword evidence="4" id="KW-1185">Reference proteome</keyword>
<evidence type="ECO:0000313" key="3">
    <source>
        <dbReference type="EMBL" id="NNG34197.1"/>
    </source>
</evidence>
<dbReference type="Proteomes" id="UP000562984">
    <property type="component" value="Unassembled WGS sequence"/>
</dbReference>
<dbReference type="InterPro" id="IPR059125">
    <property type="entry name" value="Ferritin_actino"/>
</dbReference>
<sequence length="268" mass="27930">MTGVQVEGQLSDPGTDAAGTAAGANGTAAGADDTAAGATGTAAATDGAMRREPRGEPLSAGVVDLLGVLAYGELSAFDRMAADARYAPTFAGRVALAQMASAEMGHFQLLSDYLATHGRSVEEAMAPFAGPIEAFHDSTAPHSWLESLVKAHVGDGLAADFYREIAEWLDPRSRELVFGVLADTGHSAFAVREVRRACHDDPRLSGPLALWGRRLLGEALTQAQYVVAERESLAELIIGGSGDLAGIGALFRRLQMGHGERMKSLGLA</sequence>
<proteinExistence type="predicted"/>
<feature type="region of interest" description="Disordered" evidence="1">
    <location>
        <begin position="1"/>
        <end position="55"/>
    </location>
</feature>
<evidence type="ECO:0000256" key="1">
    <source>
        <dbReference type="SAM" id="MobiDB-lite"/>
    </source>
</evidence>
<dbReference type="Gene3D" id="1.20.1260.10">
    <property type="match status" value="1"/>
</dbReference>
<protein>
    <submittedName>
        <fullName evidence="3">Hydroxylase</fullName>
    </submittedName>
</protein>
<feature type="compositionally biased region" description="Low complexity" evidence="1">
    <location>
        <begin position="14"/>
        <end position="47"/>
    </location>
</feature>
<reference evidence="3 4" key="1">
    <citation type="submission" date="2020-05" db="EMBL/GenBank/DDBJ databases">
        <title>Nakamurella sp. DB0629 isolated from air conditioner.</title>
        <authorList>
            <person name="Kim D.H."/>
            <person name="Kim D.-U."/>
        </authorList>
    </citation>
    <scope>NUCLEOTIDE SEQUENCE [LARGE SCALE GENOMIC DNA]</scope>
    <source>
        <strain evidence="3 4">DB0629</strain>
    </source>
</reference>
<dbReference type="SUPFAM" id="SSF47240">
    <property type="entry name" value="Ferritin-like"/>
    <property type="match status" value="1"/>
</dbReference>
<dbReference type="EMBL" id="JABEND010000001">
    <property type="protein sequence ID" value="NNG34197.1"/>
    <property type="molecule type" value="Genomic_DNA"/>
</dbReference>
<evidence type="ECO:0000259" key="2">
    <source>
        <dbReference type="Pfam" id="PF13794"/>
    </source>
</evidence>
<accession>A0A849A293</accession>
<dbReference type="CDD" id="cd00657">
    <property type="entry name" value="Ferritin_like"/>
    <property type="match status" value="1"/>
</dbReference>
<evidence type="ECO:0000313" key="4">
    <source>
        <dbReference type="Proteomes" id="UP000562984"/>
    </source>
</evidence>
<dbReference type="InterPro" id="IPR012347">
    <property type="entry name" value="Ferritin-like"/>
</dbReference>
<feature type="domain" description="Ferritin-like" evidence="2">
    <location>
        <begin position="60"/>
        <end position="240"/>
    </location>
</feature>
<dbReference type="InterPro" id="IPR009078">
    <property type="entry name" value="Ferritin-like_SF"/>
</dbReference>